<reference evidence="3 4" key="1">
    <citation type="submission" date="2018-08" db="EMBL/GenBank/DDBJ databases">
        <title>Isolation, diversity and antifungal activity of Actinobacteria from cow dung.</title>
        <authorList>
            <person name="Ling L."/>
        </authorList>
    </citation>
    <scope>NUCLEOTIDE SEQUENCE [LARGE SCALE GENOMIC DNA]</scope>
    <source>
        <strain evidence="3 4">NEAU-LLE</strain>
    </source>
</reference>
<dbReference type="OrthoDB" id="5079801at2"/>
<proteinExistence type="predicted"/>
<organism evidence="3 4">
    <name type="scientific">Microbacterium bovistercoris</name>
    <dbReference type="NCBI Taxonomy" id="2293570"/>
    <lineage>
        <taxon>Bacteria</taxon>
        <taxon>Bacillati</taxon>
        <taxon>Actinomycetota</taxon>
        <taxon>Actinomycetes</taxon>
        <taxon>Micrococcales</taxon>
        <taxon>Microbacteriaceae</taxon>
        <taxon>Microbacterium</taxon>
    </lineage>
</organism>
<keyword evidence="4" id="KW-1185">Reference proteome</keyword>
<evidence type="ECO:0000256" key="2">
    <source>
        <dbReference type="SAM" id="Phobius"/>
    </source>
</evidence>
<feature type="compositionally biased region" description="Acidic residues" evidence="1">
    <location>
        <begin position="230"/>
        <end position="243"/>
    </location>
</feature>
<comment type="caution">
    <text evidence="3">The sequence shown here is derived from an EMBL/GenBank/DDBJ whole genome shotgun (WGS) entry which is preliminary data.</text>
</comment>
<gene>
    <name evidence="3" type="ORF">DY023_14325</name>
</gene>
<evidence type="ECO:0000313" key="4">
    <source>
        <dbReference type="Proteomes" id="UP000262172"/>
    </source>
</evidence>
<feature type="transmembrane region" description="Helical" evidence="2">
    <location>
        <begin position="62"/>
        <end position="81"/>
    </location>
</feature>
<feature type="transmembrane region" description="Helical" evidence="2">
    <location>
        <begin position="126"/>
        <end position="152"/>
    </location>
</feature>
<keyword evidence="2" id="KW-0472">Membrane</keyword>
<protein>
    <submittedName>
        <fullName evidence="3">Uncharacterized protein</fullName>
    </submittedName>
</protein>
<feature type="transmembrane region" description="Helical" evidence="2">
    <location>
        <begin position="30"/>
        <end position="56"/>
    </location>
</feature>
<dbReference type="RefSeq" id="WP_116243010.1">
    <property type="nucleotide sequence ID" value="NZ_QUAB01000046.1"/>
</dbReference>
<feature type="transmembrane region" description="Helical" evidence="2">
    <location>
        <begin position="93"/>
        <end position="114"/>
    </location>
</feature>
<feature type="region of interest" description="Disordered" evidence="1">
    <location>
        <begin position="230"/>
        <end position="259"/>
    </location>
</feature>
<keyword evidence="2" id="KW-1133">Transmembrane helix</keyword>
<name>A0A371NR13_9MICO</name>
<accession>A0A371NR13</accession>
<dbReference type="EMBL" id="QUAB01000046">
    <property type="protein sequence ID" value="REJ04612.1"/>
    <property type="molecule type" value="Genomic_DNA"/>
</dbReference>
<keyword evidence="2" id="KW-0812">Transmembrane</keyword>
<evidence type="ECO:0000313" key="3">
    <source>
        <dbReference type="EMBL" id="REJ04612.1"/>
    </source>
</evidence>
<dbReference type="Proteomes" id="UP000262172">
    <property type="component" value="Unassembled WGS sequence"/>
</dbReference>
<dbReference type="AlphaFoldDB" id="A0A371NR13"/>
<sequence length="318" mass="34106">MSTAAPDDGVLYEEQVEPQPGTLGMTLRELLIVACWLIGFVVSFFPVGGLGAGSLWQSGLHWILPVAVPTAAVFLIVLRRFSPEGIRRIGSLGVDQFASVAFSVSAVLWVQLLWDLGSASASAGAFLVGWAPIVETVVALALVVLTVLAPLVPGLRDDFQGRLETLAHRNANPVRPVIVPVRADRELLAIEAPAREAEAPEAAEEAEAQEEDFLFATGPDAVTELLTAGEEDDDLAGAEEADDETHRTGEAQPAESGQPFWILTPDAREVLDEHGRELFTIGPHAWALVIDDRGGAYVIRHDDGRIGYLHDITNITKG</sequence>
<evidence type="ECO:0000256" key="1">
    <source>
        <dbReference type="SAM" id="MobiDB-lite"/>
    </source>
</evidence>